<comment type="catalytic activity">
    <reaction evidence="1">
        <text>Hydrolysis of terminal non-reducing beta-D-galactose residues in beta-D-galactosides.</text>
        <dbReference type="EC" id="3.2.1.23"/>
    </reaction>
</comment>
<protein>
    <recommendedName>
        <fullName evidence="3">beta-galactosidase</fullName>
        <ecNumber evidence="3">3.2.1.23</ecNumber>
    </recommendedName>
</protein>
<dbReference type="InterPro" id="IPR036833">
    <property type="entry name" value="BetaGal_dom3_sf"/>
</dbReference>
<dbReference type="SMART" id="SM01029">
    <property type="entry name" value="BetaGal_dom2"/>
    <property type="match status" value="1"/>
</dbReference>
<dbReference type="SUPFAM" id="SSF51011">
    <property type="entry name" value="Glycosyl hydrolase domain"/>
    <property type="match status" value="1"/>
</dbReference>
<comment type="similarity">
    <text evidence="2 8">Belongs to the glycosyl hydrolase 35 family.</text>
</comment>
<dbReference type="InterPro" id="IPR017853">
    <property type="entry name" value="GH"/>
</dbReference>
<dbReference type="InterPro" id="IPR037110">
    <property type="entry name" value="Betagal_dom2_sf"/>
</dbReference>
<dbReference type="InterPro" id="IPR025300">
    <property type="entry name" value="BetaGal_jelly_roll_dom"/>
</dbReference>
<dbReference type="STRING" id="420778.A0A1S8B5U3"/>
<name>A0A1S8B5U3_9PEZI</name>
<gene>
    <name evidence="11" type="ORF">BK809_0000973</name>
</gene>
<keyword evidence="7" id="KW-0326">Glycosidase</keyword>
<dbReference type="InterPro" id="IPR025972">
    <property type="entry name" value="BetaGal_dom3"/>
</dbReference>
<comment type="caution">
    <text evidence="11">The sequence shown here is derived from an EMBL/GenBank/DDBJ whole genome shotgun (WGS) entry which is preliminary data.</text>
</comment>
<dbReference type="AlphaFoldDB" id="A0A1S8B5U3"/>
<dbReference type="Pfam" id="PF13364">
    <property type="entry name" value="BetaGal_ABD2"/>
    <property type="match status" value="2"/>
</dbReference>
<dbReference type="SUPFAM" id="SSF117100">
    <property type="entry name" value="Beta-galactosidase LacA, domain 3"/>
    <property type="match status" value="1"/>
</dbReference>
<evidence type="ECO:0000256" key="1">
    <source>
        <dbReference type="ARBA" id="ARBA00001412"/>
    </source>
</evidence>
<sequence length="999" mass="108381">MRAVAILLLLLGAAISLVGGQRDNGYTSVVQWDESSLFVNGSRVYIYSGEFHYARLPVPALWRDVIQKFKANGLNTLSVYFFWSYHSPSAGVYDFESPGKDIQRLFDIAREEGVYIIARPGPYCNAETSAGGYGLYLTDGSGGDVRTDDETYRRQWRPWVDALVPIIARNQVTAGGPVILVQVENELTESRHVADDPLVLYMEQVKAAFRENGIVVPFTSNEKGMRGQSWSVDYQDVGGAVDIYGLDSYAGGLSCDNIDTGFTLLRTYYQWFQNYSFTQPEYTPEFKAGWFQPWGGAFFDDCVSEHDTAYPDVFYKNNIAQRMTLQNMYMAYGGTNWGHLAAPVVYTSYDYGAPLRETREVWDKFKHVKLIALFTRVSSGLLNTVMESNGTGNAVNDSAVFTWVLRNPETAAGFYFTQHDNSRSRANTPFSLDLATSEGAVAIPSLDLRGRQSRIVVTDYPVGGDHTLLYSSAEVLTYGLFDVPVVVFYLNEGQVGELAFKGADLKNATFTTYGAESDFAATATGNGTSAAFKYTQAKGATVVKFAQQGGPVLYLLERWAAYTFFAPATTSNPHIAPDEQIFVLGPYLVRSASVSGGTVSISGDHLNATSIDVYVGDPSVDTINWNGAALSTTRSAYGSLQAELPGIVDRDVALPALTGWKVADALPEADPSYDDSRWTVANKTTTLSPLAPATLPVLYGSDYGFYTGVLVYRGYFDGADAAGANITVQGGVAAGWSAWLNGALVGGHPGNASLVSTSAVLDFSKAKVVQEGNVLTVVTDYTGHDQDSQGPYGPLNPRGIIAASLLAASNATGNSTAASFKQWKIQGNAGGGAGYVDPVRGPLNEGGLHGERLGWHLPGFDASAWDEGDPLEGFAGAGIRWYTTEFELDVDEDLDAPIGLEVGIPDGTVARVQIFINGYQYGKYLPHIGPQTRFSFPPGVLNNKGSNTLSLSVWAQSEEGVAFDKVELVLYGKYQSDFGFSRDWSDLQPGWSEDRLQYA</sequence>
<evidence type="ECO:0000256" key="9">
    <source>
        <dbReference type="SAM" id="SignalP"/>
    </source>
</evidence>
<evidence type="ECO:0000313" key="11">
    <source>
        <dbReference type="EMBL" id="OMP82783.1"/>
    </source>
</evidence>
<feature type="domain" description="Beta-galactosidase" evidence="10">
    <location>
        <begin position="380"/>
        <end position="564"/>
    </location>
</feature>
<dbReference type="InterPro" id="IPR031330">
    <property type="entry name" value="Gly_Hdrlase_35_cat"/>
</dbReference>
<dbReference type="Gene3D" id="2.60.120.260">
    <property type="entry name" value="Galactose-binding domain-like"/>
    <property type="match status" value="2"/>
</dbReference>
<evidence type="ECO:0000256" key="7">
    <source>
        <dbReference type="ARBA" id="ARBA00023295"/>
    </source>
</evidence>
<dbReference type="InterPro" id="IPR018954">
    <property type="entry name" value="Betagal_dom2"/>
</dbReference>
<evidence type="ECO:0000256" key="5">
    <source>
        <dbReference type="ARBA" id="ARBA00022801"/>
    </source>
</evidence>
<dbReference type="GO" id="GO:0004565">
    <property type="term" value="F:beta-galactosidase activity"/>
    <property type="evidence" value="ECO:0007669"/>
    <property type="project" value="UniProtKB-EC"/>
</dbReference>
<keyword evidence="4 9" id="KW-0732">Signal</keyword>
<evidence type="ECO:0000256" key="8">
    <source>
        <dbReference type="RuleBase" id="RU003679"/>
    </source>
</evidence>
<dbReference type="PRINTS" id="PR00742">
    <property type="entry name" value="GLHYDRLASE35"/>
</dbReference>
<evidence type="ECO:0000256" key="2">
    <source>
        <dbReference type="ARBA" id="ARBA00009809"/>
    </source>
</evidence>
<dbReference type="InterPro" id="IPR008979">
    <property type="entry name" value="Galactose-bd-like_sf"/>
</dbReference>
<dbReference type="FunFam" id="3.20.20.80:FF:000040">
    <property type="entry name" value="Beta-galactosidase A"/>
    <property type="match status" value="1"/>
</dbReference>
<dbReference type="EC" id="3.2.1.23" evidence="3"/>
<dbReference type="Pfam" id="PF10435">
    <property type="entry name" value="BetaGal_dom2"/>
    <property type="match status" value="1"/>
</dbReference>
<evidence type="ECO:0000313" key="12">
    <source>
        <dbReference type="Proteomes" id="UP000190776"/>
    </source>
</evidence>
<accession>A0A1S8B5U3</accession>
<organism evidence="11 12">
    <name type="scientific">Diplodia seriata</name>
    <dbReference type="NCBI Taxonomy" id="420778"/>
    <lineage>
        <taxon>Eukaryota</taxon>
        <taxon>Fungi</taxon>
        <taxon>Dikarya</taxon>
        <taxon>Ascomycota</taxon>
        <taxon>Pezizomycotina</taxon>
        <taxon>Dothideomycetes</taxon>
        <taxon>Dothideomycetes incertae sedis</taxon>
        <taxon>Botryosphaeriales</taxon>
        <taxon>Botryosphaeriaceae</taxon>
        <taxon>Diplodia</taxon>
    </lineage>
</organism>
<dbReference type="Pfam" id="PF13363">
    <property type="entry name" value="BetaGal_dom3"/>
    <property type="match status" value="1"/>
</dbReference>
<proteinExistence type="inferred from homology"/>
<evidence type="ECO:0000259" key="10">
    <source>
        <dbReference type="SMART" id="SM01029"/>
    </source>
</evidence>
<keyword evidence="5" id="KW-0378">Hydrolase</keyword>
<dbReference type="PANTHER" id="PTHR23421">
    <property type="entry name" value="BETA-GALACTOSIDASE RELATED"/>
    <property type="match status" value="1"/>
</dbReference>
<dbReference type="Gene3D" id="2.102.20.10">
    <property type="entry name" value="Beta-galactosidase, domain 2"/>
    <property type="match status" value="1"/>
</dbReference>
<evidence type="ECO:0000256" key="3">
    <source>
        <dbReference type="ARBA" id="ARBA00012756"/>
    </source>
</evidence>
<keyword evidence="6" id="KW-0325">Glycoprotein</keyword>
<feature type="chain" id="PRO_5013046058" description="beta-galactosidase" evidence="9">
    <location>
        <begin position="21"/>
        <end position="999"/>
    </location>
</feature>
<dbReference type="EMBL" id="MSZU01000113">
    <property type="protein sequence ID" value="OMP82783.1"/>
    <property type="molecule type" value="Genomic_DNA"/>
</dbReference>
<dbReference type="OrthoDB" id="1657402at2759"/>
<dbReference type="InterPro" id="IPR001944">
    <property type="entry name" value="Glycoside_Hdrlase_35"/>
</dbReference>
<dbReference type="Proteomes" id="UP000190776">
    <property type="component" value="Unassembled WGS sequence"/>
</dbReference>
<dbReference type="Pfam" id="PF01301">
    <property type="entry name" value="Glyco_hydro_35"/>
    <property type="match status" value="1"/>
</dbReference>
<dbReference type="Gene3D" id="3.20.20.80">
    <property type="entry name" value="Glycosidases"/>
    <property type="match status" value="1"/>
</dbReference>
<reference evidence="11 12" key="1">
    <citation type="submission" date="2017-01" db="EMBL/GenBank/DDBJ databases">
        <title>Draft genome sequence of Diplodia seriata F98.1, a fungal species involved in grapevine trunk diseases.</title>
        <authorList>
            <person name="Robert-Siegwald G."/>
            <person name="Vallet J."/>
            <person name="Abou-Mansour E."/>
            <person name="Xu J."/>
            <person name="Rey P."/>
            <person name="Bertsch C."/>
            <person name="Rego C."/>
            <person name="Larignon P."/>
            <person name="Fontaine F."/>
            <person name="Lebrun M.-H."/>
        </authorList>
    </citation>
    <scope>NUCLEOTIDE SEQUENCE [LARGE SCALE GENOMIC DNA]</scope>
    <source>
        <strain evidence="11 12">F98.1</strain>
    </source>
</reference>
<feature type="signal peptide" evidence="9">
    <location>
        <begin position="1"/>
        <end position="20"/>
    </location>
</feature>
<dbReference type="SUPFAM" id="SSF51445">
    <property type="entry name" value="(Trans)glycosidases"/>
    <property type="match status" value="1"/>
</dbReference>
<dbReference type="SUPFAM" id="SSF49785">
    <property type="entry name" value="Galactose-binding domain-like"/>
    <property type="match status" value="2"/>
</dbReference>
<dbReference type="GO" id="GO:0005975">
    <property type="term" value="P:carbohydrate metabolic process"/>
    <property type="evidence" value="ECO:0007669"/>
    <property type="project" value="InterPro"/>
</dbReference>
<dbReference type="Gene3D" id="2.60.390.10">
    <property type="entry name" value="Beta-galactosidase, domain 3"/>
    <property type="match status" value="1"/>
</dbReference>
<evidence type="ECO:0000256" key="6">
    <source>
        <dbReference type="ARBA" id="ARBA00023180"/>
    </source>
</evidence>
<evidence type="ECO:0000256" key="4">
    <source>
        <dbReference type="ARBA" id="ARBA00022729"/>
    </source>
</evidence>